<feature type="domain" description="SET" evidence="9">
    <location>
        <begin position="100"/>
        <end position="320"/>
    </location>
</feature>
<keyword evidence="6" id="KW-0009">Actin-binding</keyword>
<reference evidence="11" key="1">
    <citation type="submission" date="2025-08" db="UniProtKB">
        <authorList>
            <consortium name="RefSeq"/>
        </authorList>
    </citation>
    <scope>IDENTIFICATION</scope>
    <source>
        <tissue evidence="11">Whole sample</tissue>
    </source>
</reference>
<dbReference type="OrthoDB" id="441812at2759"/>
<evidence type="ECO:0000256" key="4">
    <source>
        <dbReference type="ARBA" id="ARBA00022679"/>
    </source>
</evidence>
<keyword evidence="4 7" id="KW-0808">Transferase</keyword>
<proteinExistence type="inferred from homology"/>
<protein>
    <recommendedName>
        <fullName evidence="7">protein-histidine N-methyltransferase</fullName>
        <ecNumber evidence="7">2.1.1.85</ecNumber>
    </recommendedName>
</protein>
<dbReference type="GO" id="GO:0003779">
    <property type="term" value="F:actin binding"/>
    <property type="evidence" value="ECO:0007669"/>
    <property type="project" value="UniProtKB-KW"/>
</dbReference>
<dbReference type="RefSeq" id="XP_022334208.1">
    <property type="nucleotide sequence ID" value="XM_022478500.1"/>
</dbReference>
<evidence type="ECO:0000259" key="9">
    <source>
        <dbReference type="PROSITE" id="PS50280"/>
    </source>
</evidence>
<dbReference type="InterPro" id="IPR025785">
    <property type="entry name" value="SETD3"/>
</dbReference>
<evidence type="ECO:0000313" key="11">
    <source>
        <dbReference type="RefSeq" id="XP_022334208.1"/>
    </source>
</evidence>
<dbReference type="PANTHER" id="PTHR13271">
    <property type="entry name" value="UNCHARACTERIZED PUTATIVE METHYLTRANSFERASE"/>
    <property type="match status" value="1"/>
</dbReference>
<gene>
    <name evidence="11" type="primary">LOC111131120</name>
</gene>
<dbReference type="PROSITE" id="PS50280">
    <property type="entry name" value="SET"/>
    <property type="match status" value="1"/>
</dbReference>
<dbReference type="InterPro" id="IPR046341">
    <property type="entry name" value="SET_dom_sf"/>
</dbReference>
<dbReference type="AlphaFoldDB" id="A0A8B8E372"/>
<evidence type="ECO:0000256" key="5">
    <source>
        <dbReference type="ARBA" id="ARBA00022691"/>
    </source>
</evidence>
<evidence type="ECO:0000256" key="1">
    <source>
        <dbReference type="ARBA" id="ARBA00004496"/>
    </source>
</evidence>
<dbReference type="InterPro" id="IPR036464">
    <property type="entry name" value="Rubisco_LSMT_subst-bd_sf"/>
</dbReference>
<comment type="catalytic activity">
    <reaction evidence="7">
        <text>L-histidyl-[protein] + S-adenosyl-L-methionine = N(tele)-methyl-L-histidyl-[protein] + S-adenosyl-L-homocysteine + H(+)</text>
        <dbReference type="Rhea" id="RHEA:19369"/>
        <dbReference type="Rhea" id="RHEA-COMP:9745"/>
        <dbReference type="Rhea" id="RHEA-COMP:11600"/>
        <dbReference type="ChEBI" id="CHEBI:15378"/>
        <dbReference type="ChEBI" id="CHEBI:16367"/>
        <dbReference type="ChEBI" id="CHEBI:29979"/>
        <dbReference type="ChEBI" id="CHEBI:57856"/>
        <dbReference type="ChEBI" id="CHEBI:59789"/>
        <dbReference type="EC" id="2.1.1.85"/>
    </reaction>
</comment>
<dbReference type="InterPro" id="IPR050600">
    <property type="entry name" value="SETD3_SETD6_MTase"/>
</dbReference>
<keyword evidence="10" id="KW-1185">Reference proteome</keyword>
<dbReference type="GO" id="GO:0032259">
    <property type="term" value="P:methylation"/>
    <property type="evidence" value="ECO:0007669"/>
    <property type="project" value="UniProtKB-KW"/>
</dbReference>
<keyword evidence="3 7" id="KW-0489">Methyltransferase</keyword>
<evidence type="ECO:0000256" key="8">
    <source>
        <dbReference type="SAM" id="MobiDB-lite"/>
    </source>
</evidence>
<dbReference type="GeneID" id="111131120"/>
<dbReference type="Gene3D" id="3.90.1410.10">
    <property type="entry name" value="set domain protein methyltransferase, domain 1"/>
    <property type="match status" value="1"/>
</dbReference>
<keyword evidence="5 7" id="KW-0949">S-adenosyl-L-methionine</keyword>
<organism evidence="10 11">
    <name type="scientific">Crassostrea virginica</name>
    <name type="common">Eastern oyster</name>
    <dbReference type="NCBI Taxonomy" id="6565"/>
    <lineage>
        <taxon>Eukaryota</taxon>
        <taxon>Metazoa</taxon>
        <taxon>Spiralia</taxon>
        <taxon>Lophotrochozoa</taxon>
        <taxon>Mollusca</taxon>
        <taxon>Bivalvia</taxon>
        <taxon>Autobranchia</taxon>
        <taxon>Pteriomorphia</taxon>
        <taxon>Ostreida</taxon>
        <taxon>Ostreoidea</taxon>
        <taxon>Ostreidae</taxon>
        <taxon>Crassostrea</taxon>
    </lineage>
</organism>
<dbReference type="SUPFAM" id="SSF82199">
    <property type="entry name" value="SET domain"/>
    <property type="match status" value="1"/>
</dbReference>
<keyword evidence="2" id="KW-0963">Cytoplasm</keyword>
<dbReference type="InterPro" id="IPR001214">
    <property type="entry name" value="SET_dom"/>
</dbReference>
<evidence type="ECO:0000256" key="6">
    <source>
        <dbReference type="ARBA" id="ARBA00023203"/>
    </source>
</evidence>
<evidence type="ECO:0000256" key="2">
    <source>
        <dbReference type="ARBA" id="ARBA00022490"/>
    </source>
</evidence>
<dbReference type="SUPFAM" id="SSF81822">
    <property type="entry name" value="RuBisCo LSMT C-terminal, substrate-binding domain"/>
    <property type="match status" value="1"/>
</dbReference>
<dbReference type="GO" id="GO:0016279">
    <property type="term" value="F:protein-lysine N-methyltransferase activity"/>
    <property type="evidence" value="ECO:0007669"/>
    <property type="project" value="TreeGrafter"/>
</dbReference>
<name>A0A8B8E372_CRAVI</name>
<dbReference type="Pfam" id="PF09273">
    <property type="entry name" value="Rubis-subs-bind"/>
    <property type="match status" value="1"/>
</dbReference>
<accession>A0A8B8E372</accession>
<dbReference type="Pfam" id="PF00856">
    <property type="entry name" value="SET"/>
    <property type="match status" value="1"/>
</dbReference>
<comment type="similarity">
    <text evidence="7">Belongs to the class V-like SAM-binding methyltransferase superfamily. SETD3 actin-histidine methyltransferase family.</text>
</comment>
<evidence type="ECO:0000313" key="10">
    <source>
        <dbReference type="Proteomes" id="UP000694844"/>
    </source>
</evidence>
<dbReference type="CDD" id="cd19176">
    <property type="entry name" value="SET_SETD3"/>
    <property type="match status" value="1"/>
</dbReference>
<dbReference type="GO" id="GO:0005737">
    <property type="term" value="C:cytoplasm"/>
    <property type="evidence" value="ECO:0007669"/>
    <property type="project" value="UniProtKB-SubCell"/>
</dbReference>
<dbReference type="InterPro" id="IPR015353">
    <property type="entry name" value="Rubisco_LSMT_subst-bd"/>
</dbReference>
<dbReference type="GO" id="GO:0018064">
    <property type="term" value="F:protein-L-histidine N-tele-methyltransferase activity"/>
    <property type="evidence" value="ECO:0007669"/>
    <property type="project" value="UniProtKB-EC"/>
</dbReference>
<dbReference type="Gene3D" id="3.90.1420.10">
    <property type="entry name" value="Rubisco LSMT, substrate-binding domain"/>
    <property type="match status" value="1"/>
</dbReference>
<sequence length="506" mass="57939">MGKKSKKQKEGGKQRSGTPVEGKELSKQQKKQLMDLVTQLLETCLVYPDGPKEYDYFVELHSIVEKIRTMQDGYSCPLLDREKAIPDFLEWVKKHGVDSSAVELVSFPDCGYGLQATKDLKETDPFLTIPRKVMLTTGTAKESVLGPLIEEDQILQAMPSVVLALHVLCERRQPDSFWRPYINVLPNEYTTPLYFSPQDLTRLKGSPALSNCIKQFRNIARQYACFYRVFQTSQNAEKVPIKDCFTFDDYRWAVSTVMTRQNQIPTPDGSKITFALIPMWDMCNHCNGTITTDYNLENDCSECFALKNFQAKEQIFIFYGARSNAELLIHNGFVYPDNEMDRVAIRLGISKSDPLYEQKNELLKKLGLSVLRNFYIHTGLIPVDPQLMAFLRIFCMSEENLKELNSKEISEEDADKLGDIDVPVSKENEEKVWAFLQTRAALLLRAYETSEEEDMELLKKEDMNIHERLCVQLRMCEKRILKATQAYAAERKTAVNKGDNSDTVAA</sequence>
<dbReference type="Proteomes" id="UP000694844">
    <property type="component" value="Chromosome 4"/>
</dbReference>
<dbReference type="PROSITE" id="PS51565">
    <property type="entry name" value="SAM_MT85_SETD3"/>
    <property type="match status" value="1"/>
</dbReference>
<feature type="region of interest" description="Disordered" evidence="8">
    <location>
        <begin position="1"/>
        <end position="27"/>
    </location>
</feature>
<dbReference type="InterPro" id="IPR044428">
    <property type="entry name" value="SETD3_SET"/>
</dbReference>
<evidence type="ECO:0000256" key="3">
    <source>
        <dbReference type="ARBA" id="ARBA00022603"/>
    </source>
</evidence>
<comment type="subcellular location">
    <subcellularLocation>
        <location evidence="1">Cytoplasm</location>
    </subcellularLocation>
</comment>
<dbReference type="PANTHER" id="PTHR13271:SF47">
    <property type="entry name" value="ACTIN-HISTIDINE N-METHYLTRANSFERASE"/>
    <property type="match status" value="1"/>
</dbReference>
<evidence type="ECO:0000256" key="7">
    <source>
        <dbReference type="PROSITE-ProRule" id="PRU00898"/>
    </source>
</evidence>
<dbReference type="KEGG" id="cvn:111131120"/>
<dbReference type="EC" id="2.1.1.85" evidence="7"/>